<name>A0A401UM30_9CLOT</name>
<proteinExistence type="predicted"/>
<keyword evidence="2" id="KW-1185">Reference proteome</keyword>
<evidence type="ECO:0008006" key="3">
    <source>
        <dbReference type="Google" id="ProtNLM"/>
    </source>
</evidence>
<accession>A0A401UM30</accession>
<organism evidence="1 2">
    <name type="scientific">Clostridium tagluense</name>
    <dbReference type="NCBI Taxonomy" id="360422"/>
    <lineage>
        <taxon>Bacteria</taxon>
        <taxon>Bacillati</taxon>
        <taxon>Bacillota</taxon>
        <taxon>Clostridia</taxon>
        <taxon>Eubacteriales</taxon>
        <taxon>Clostridiaceae</taxon>
        <taxon>Clostridium</taxon>
    </lineage>
</organism>
<dbReference type="RefSeq" id="WP_125001410.1">
    <property type="nucleotide sequence ID" value="NZ_BHYK01000010.1"/>
</dbReference>
<sequence>MFNKVKYFIKKNIILSIGLILCLSIMSTYAYTKFIPKWFSRPDTYNVVKEAFLTNKGYTNELSKHMSQQVFERTNIYNAYPADNKKTYKIDFSLKADSRRFKNNTVYVKMIYSVKIMDLQNNIIGGSSHVPITFTVKNINGTWYITEKEEPA</sequence>
<dbReference type="OrthoDB" id="1912336at2"/>
<reference evidence="1 2" key="1">
    <citation type="submission" date="2018-11" db="EMBL/GenBank/DDBJ databases">
        <title>Genome sequencing and assembly of Clostridium tagluense strain A121.</title>
        <authorList>
            <person name="Murakami T."/>
            <person name="Segawa T."/>
            <person name="Shcherbakova V.A."/>
            <person name="Mori H."/>
            <person name="Yoshimura Y."/>
        </authorList>
    </citation>
    <scope>NUCLEOTIDE SEQUENCE [LARGE SCALE GENOMIC DNA]</scope>
    <source>
        <strain evidence="1 2">A121</strain>
    </source>
</reference>
<protein>
    <recommendedName>
        <fullName evidence="3">DUF4829 domain-containing protein</fullName>
    </recommendedName>
</protein>
<evidence type="ECO:0000313" key="1">
    <source>
        <dbReference type="EMBL" id="GCD10568.1"/>
    </source>
</evidence>
<dbReference type="EMBL" id="BHYK01000010">
    <property type="protein sequence ID" value="GCD10568.1"/>
    <property type="molecule type" value="Genomic_DNA"/>
</dbReference>
<comment type="caution">
    <text evidence="1">The sequence shown here is derived from an EMBL/GenBank/DDBJ whole genome shotgun (WGS) entry which is preliminary data.</text>
</comment>
<dbReference type="Proteomes" id="UP000287872">
    <property type="component" value="Unassembled WGS sequence"/>
</dbReference>
<evidence type="ECO:0000313" key="2">
    <source>
        <dbReference type="Proteomes" id="UP000287872"/>
    </source>
</evidence>
<dbReference type="AlphaFoldDB" id="A0A401UM30"/>
<gene>
    <name evidence="1" type="ORF">Ctaglu_21910</name>
</gene>